<dbReference type="GO" id="GO:0016491">
    <property type="term" value="F:oxidoreductase activity"/>
    <property type="evidence" value="ECO:0007669"/>
    <property type="project" value="UniProtKB-KW"/>
</dbReference>
<dbReference type="SUPFAM" id="SSF89733">
    <property type="entry name" value="L-sulfolactate dehydrogenase-like"/>
    <property type="match status" value="1"/>
</dbReference>
<evidence type="ECO:0000313" key="4">
    <source>
        <dbReference type="Proteomes" id="UP000612855"/>
    </source>
</evidence>
<keyword evidence="2" id="KW-0560">Oxidoreductase</keyword>
<protein>
    <submittedName>
        <fullName evidence="3">Lactate dehydrogenase</fullName>
    </submittedName>
</protein>
<comment type="similarity">
    <text evidence="1">Belongs to the LDH2/MDH2 oxidoreductase family.</text>
</comment>
<reference evidence="4" key="1">
    <citation type="journal article" date="2019" name="Int. J. Syst. Evol. Microbiol.">
        <title>The Global Catalogue of Microorganisms (GCM) 10K type strain sequencing project: providing services to taxonomists for standard genome sequencing and annotation.</title>
        <authorList>
            <consortium name="The Broad Institute Genomics Platform"/>
            <consortium name="The Broad Institute Genome Sequencing Center for Infectious Disease"/>
            <person name="Wu L."/>
            <person name="Ma J."/>
        </authorList>
    </citation>
    <scope>NUCLEOTIDE SEQUENCE [LARGE SCALE GENOMIC DNA]</scope>
    <source>
        <strain evidence="4">CGMCC 1.12664</strain>
    </source>
</reference>
<dbReference type="RefSeq" id="WP_188479278.1">
    <property type="nucleotide sequence ID" value="NZ_BMFJ01000002.1"/>
</dbReference>
<name>A0A917AE69_9RHOB</name>
<dbReference type="PANTHER" id="PTHR11091:SF0">
    <property type="entry name" value="MALATE DEHYDROGENASE"/>
    <property type="match status" value="1"/>
</dbReference>
<evidence type="ECO:0000313" key="3">
    <source>
        <dbReference type="EMBL" id="GGE46165.1"/>
    </source>
</evidence>
<dbReference type="InterPro" id="IPR043143">
    <property type="entry name" value="Mal/L-sulf/L-lact_DH-like_NADP"/>
</dbReference>
<dbReference type="PANTHER" id="PTHR11091">
    <property type="entry name" value="OXIDOREDUCTASE-RELATED"/>
    <property type="match status" value="1"/>
</dbReference>
<dbReference type="EMBL" id="BMFJ01000002">
    <property type="protein sequence ID" value="GGE46165.1"/>
    <property type="molecule type" value="Genomic_DNA"/>
</dbReference>
<evidence type="ECO:0000256" key="2">
    <source>
        <dbReference type="ARBA" id="ARBA00023002"/>
    </source>
</evidence>
<dbReference type="AlphaFoldDB" id="A0A917AE69"/>
<dbReference type="Gene3D" id="3.30.1370.60">
    <property type="entry name" value="Hypothetical oxidoreductase yiak, domain 2"/>
    <property type="match status" value="1"/>
</dbReference>
<accession>A0A917AE69</accession>
<dbReference type="Pfam" id="PF02615">
    <property type="entry name" value="Ldh_2"/>
    <property type="match status" value="1"/>
</dbReference>
<evidence type="ECO:0000256" key="1">
    <source>
        <dbReference type="ARBA" id="ARBA00006056"/>
    </source>
</evidence>
<comment type="caution">
    <text evidence="3">The sequence shown here is derived from an EMBL/GenBank/DDBJ whole genome shotgun (WGS) entry which is preliminary data.</text>
</comment>
<organism evidence="3 4">
    <name type="scientific">Primorskyibacter flagellatus</name>
    <dbReference type="NCBI Taxonomy" id="1387277"/>
    <lineage>
        <taxon>Bacteria</taxon>
        <taxon>Pseudomonadati</taxon>
        <taxon>Pseudomonadota</taxon>
        <taxon>Alphaproteobacteria</taxon>
        <taxon>Rhodobacterales</taxon>
        <taxon>Roseobacteraceae</taxon>
        <taxon>Primorskyibacter</taxon>
    </lineage>
</organism>
<dbReference type="InterPro" id="IPR003767">
    <property type="entry name" value="Malate/L-lactate_DH-like"/>
</dbReference>
<proteinExistence type="inferred from homology"/>
<dbReference type="InterPro" id="IPR043144">
    <property type="entry name" value="Mal/L-sulf/L-lact_DH-like_ah"/>
</dbReference>
<keyword evidence="4" id="KW-1185">Reference proteome</keyword>
<dbReference type="Gene3D" id="1.10.1530.10">
    <property type="match status" value="1"/>
</dbReference>
<sequence>MVSVSRTALASFMTEILRSGGMDPESAAVAADCFAEADASGVSTHGAARLAAYHDALMRGQINARPDIRTERDAVFLRIDGDNGLGPAVAARMARAACDVAKETGMCLATVRHSNHFGIASYYADMATRQGMIAMVFSNASPTVAPFGGREARLGTNPVALAAPGGTREDGFTLDMATSVVSRGRIRQMGGDDATVPDDWAVTATGDPARTVAEVMSGALRPFGGARGSGIALFVDLMAGVLSNGSFGTDLGTMYSDGNRPSGTGHAMIVIDAERALGSGDWGERFDAFARGIRTSRPDLDHDAVSLPGDRRARTRNETARTGIPLRGAVWDSLRDLSDRTGIPLPEHRPDQMQGMTA</sequence>
<dbReference type="InterPro" id="IPR036111">
    <property type="entry name" value="Mal/L-sulfo/L-lacto_DH-like_sf"/>
</dbReference>
<dbReference type="Proteomes" id="UP000612855">
    <property type="component" value="Unassembled WGS sequence"/>
</dbReference>
<gene>
    <name evidence="3" type="primary">mdh</name>
    <name evidence="3" type="ORF">GCM10011360_36810</name>
</gene>